<feature type="domain" description="Penicillin-binding protein transpeptidase" evidence="17">
    <location>
        <begin position="377"/>
        <end position="640"/>
    </location>
</feature>
<evidence type="ECO:0000256" key="5">
    <source>
        <dbReference type="ARBA" id="ARBA00022670"/>
    </source>
</evidence>
<proteinExistence type="inferred from homology"/>
<keyword evidence="5" id="KW-0645">Protease</keyword>
<keyword evidence="10" id="KW-0573">Peptidoglycan synthesis</keyword>
<dbReference type="FunFam" id="1.10.3810.10:FF:000001">
    <property type="entry name" value="Penicillin-binding protein 1A"/>
    <property type="match status" value="1"/>
</dbReference>
<accession>A0A7Y0E153</accession>
<dbReference type="Gene3D" id="3.40.710.10">
    <property type="entry name" value="DD-peptidase/beta-lactamase superfamily"/>
    <property type="match status" value="1"/>
</dbReference>
<keyword evidence="16" id="KW-0812">Transmembrane</keyword>
<dbReference type="GO" id="GO:0008658">
    <property type="term" value="F:penicillin binding"/>
    <property type="evidence" value="ECO:0007669"/>
    <property type="project" value="InterPro"/>
</dbReference>
<dbReference type="PANTHER" id="PTHR32282:SF33">
    <property type="entry name" value="PEPTIDOGLYCAN GLYCOSYLTRANSFERASE"/>
    <property type="match status" value="1"/>
</dbReference>
<evidence type="ECO:0000256" key="1">
    <source>
        <dbReference type="ARBA" id="ARBA00004752"/>
    </source>
</evidence>
<evidence type="ECO:0000256" key="4">
    <source>
        <dbReference type="ARBA" id="ARBA00022645"/>
    </source>
</evidence>
<dbReference type="GO" id="GO:0008955">
    <property type="term" value="F:peptidoglycan glycosyltransferase activity"/>
    <property type="evidence" value="ECO:0007669"/>
    <property type="project" value="UniProtKB-EC"/>
</dbReference>
<sequence>MSRKPAGSGARKGAGKTSSKKAAAKKASAKQSGAKRAPARTLTADRDAPRRSSASRSAPRRGLWPRLLRLGLSVMIWGAVLLAGVVGWFAWDMPDPNAVMAQAGREPGVTVLASDGSELMKVGDLYGTRVRLEDLPPYVPQALLATEDRRFYMHPGIDPIGIVRAMIANYRSGSVREGGSTLTQQLAKNLFLSRDRTIRRKVQEALLAFWLEARYGKDRILEIYLNRIYLGAGAYGVDAAARRYFGVPATRLTLWQAAVLAGLPRAPSALNPYRNPERSATRAREVLDDMVRAGFLSEADATATKRARVDTAPTDGAGEQTRWLAEWAFDRAADLLGGVDRDILVDTTLVPMHQRAAEAAASEIGPQARAQGARELAFVAMRPDGAVTALLGGADRRKSAFNRAVHGLRQPGSAFKLFVYLAGFENGLTPDSPIDDRIAPIKGWSPRNAGAGNRGVVSLREGVARSINTVAVAVMETVGRDKVVDMARRLGITAPLRPDPALALGVYEVSPMELTAAYATVAGNGRAATPYVVSRIRAAADGEVLYERDRAPGPRLLSPETVARANDVFSAGMSWGTGKEAALPDRPAAGKTGTTQDYRDAWFAGYVPQLTGVVWMGNDDGSPTDGVYGGSYPARFWKAFMTRAMAGEPIVPLTGDAGS</sequence>
<comment type="caution">
    <text evidence="19">The sequence shown here is derived from an EMBL/GenBank/DDBJ whole genome shotgun (WGS) entry which is preliminary data.</text>
</comment>
<evidence type="ECO:0000256" key="3">
    <source>
        <dbReference type="ARBA" id="ARBA00007739"/>
    </source>
</evidence>
<keyword evidence="4" id="KW-0121">Carboxypeptidase</keyword>
<keyword evidence="16" id="KW-0472">Membrane</keyword>
<dbReference type="InterPro" id="IPR001264">
    <property type="entry name" value="Glyco_trans_51"/>
</dbReference>
<dbReference type="NCBIfam" id="TIGR02074">
    <property type="entry name" value="PBP_1a_fam"/>
    <property type="match status" value="1"/>
</dbReference>
<evidence type="ECO:0000256" key="11">
    <source>
        <dbReference type="ARBA" id="ARBA00023268"/>
    </source>
</evidence>
<keyword evidence="6" id="KW-0328">Glycosyltransferase</keyword>
<evidence type="ECO:0000256" key="10">
    <source>
        <dbReference type="ARBA" id="ARBA00022984"/>
    </source>
</evidence>
<feature type="compositionally biased region" description="Basic residues" evidence="15">
    <location>
        <begin position="18"/>
        <end position="28"/>
    </location>
</feature>
<keyword evidence="11" id="KW-0511">Multifunctional enzyme</keyword>
<comment type="similarity">
    <text evidence="3">In the N-terminal section; belongs to the glycosyltransferase 51 family.</text>
</comment>
<dbReference type="RefSeq" id="WP_169625682.1">
    <property type="nucleotide sequence ID" value="NZ_JABBNT010000003.1"/>
</dbReference>
<dbReference type="UniPathway" id="UPA00219"/>
<evidence type="ECO:0000256" key="8">
    <source>
        <dbReference type="ARBA" id="ARBA00022801"/>
    </source>
</evidence>
<keyword evidence="12" id="KW-0961">Cell wall biogenesis/degradation</keyword>
<evidence type="ECO:0000256" key="16">
    <source>
        <dbReference type="SAM" id="Phobius"/>
    </source>
</evidence>
<protein>
    <submittedName>
        <fullName evidence="19">PBP1A family penicillin-binding protein</fullName>
    </submittedName>
</protein>
<keyword evidence="9" id="KW-0133">Cell shape</keyword>
<feature type="domain" description="Glycosyl transferase family 51" evidence="18">
    <location>
        <begin position="124"/>
        <end position="290"/>
    </location>
</feature>
<feature type="compositionally biased region" description="Low complexity" evidence="15">
    <location>
        <begin position="1"/>
        <end position="17"/>
    </location>
</feature>
<dbReference type="SUPFAM" id="SSF56601">
    <property type="entry name" value="beta-lactamase/transpeptidase-like"/>
    <property type="match status" value="1"/>
</dbReference>
<evidence type="ECO:0000256" key="15">
    <source>
        <dbReference type="SAM" id="MobiDB-lite"/>
    </source>
</evidence>
<dbReference type="GO" id="GO:0006508">
    <property type="term" value="P:proteolysis"/>
    <property type="evidence" value="ECO:0007669"/>
    <property type="project" value="UniProtKB-KW"/>
</dbReference>
<evidence type="ECO:0000256" key="14">
    <source>
        <dbReference type="ARBA" id="ARBA00049902"/>
    </source>
</evidence>
<dbReference type="InterPro" id="IPR050396">
    <property type="entry name" value="Glycosyltr_51/Transpeptidase"/>
</dbReference>
<dbReference type="Pfam" id="PF00905">
    <property type="entry name" value="Transpeptidase"/>
    <property type="match status" value="1"/>
</dbReference>
<dbReference type="InterPro" id="IPR036950">
    <property type="entry name" value="PBP_transglycosylase"/>
</dbReference>
<evidence type="ECO:0000259" key="17">
    <source>
        <dbReference type="Pfam" id="PF00905"/>
    </source>
</evidence>
<evidence type="ECO:0000313" key="19">
    <source>
        <dbReference type="EMBL" id="NMM45334.1"/>
    </source>
</evidence>
<name>A0A7Y0E153_9PROT</name>
<feature type="transmembrane region" description="Helical" evidence="16">
    <location>
        <begin position="70"/>
        <end position="91"/>
    </location>
</feature>
<dbReference type="Proteomes" id="UP000539372">
    <property type="component" value="Unassembled WGS sequence"/>
</dbReference>
<dbReference type="Pfam" id="PF00912">
    <property type="entry name" value="Transgly"/>
    <property type="match status" value="1"/>
</dbReference>
<keyword evidence="20" id="KW-1185">Reference proteome</keyword>
<reference evidence="19 20" key="1">
    <citation type="submission" date="2020-04" db="EMBL/GenBank/DDBJ databases">
        <title>Rhodospirillaceae bacterium KN72 isolated from deep sea.</title>
        <authorList>
            <person name="Zhang D.-C."/>
        </authorList>
    </citation>
    <scope>NUCLEOTIDE SEQUENCE [LARGE SCALE GENOMIC DNA]</scope>
    <source>
        <strain evidence="19 20">KN72</strain>
    </source>
</reference>
<evidence type="ECO:0000256" key="7">
    <source>
        <dbReference type="ARBA" id="ARBA00022679"/>
    </source>
</evidence>
<comment type="catalytic activity">
    <reaction evidence="13">
        <text>Preferential cleavage: (Ac)2-L-Lys-D-Ala-|-D-Ala. Also transpeptidation of peptidyl-alanyl moieties that are N-acyl substituents of D-alanine.</text>
        <dbReference type="EC" id="3.4.16.4"/>
    </reaction>
</comment>
<evidence type="ECO:0000256" key="13">
    <source>
        <dbReference type="ARBA" id="ARBA00034000"/>
    </source>
</evidence>
<dbReference type="GO" id="GO:0009002">
    <property type="term" value="F:serine-type D-Ala-D-Ala carboxypeptidase activity"/>
    <property type="evidence" value="ECO:0007669"/>
    <property type="project" value="UniProtKB-EC"/>
</dbReference>
<dbReference type="GO" id="GO:0009252">
    <property type="term" value="P:peptidoglycan biosynthetic process"/>
    <property type="evidence" value="ECO:0007669"/>
    <property type="project" value="UniProtKB-UniPathway"/>
</dbReference>
<evidence type="ECO:0000313" key="20">
    <source>
        <dbReference type="Proteomes" id="UP000539372"/>
    </source>
</evidence>
<evidence type="ECO:0000259" key="18">
    <source>
        <dbReference type="Pfam" id="PF00912"/>
    </source>
</evidence>
<dbReference type="PANTHER" id="PTHR32282">
    <property type="entry name" value="BINDING PROTEIN TRANSPEPTIDASE, PUTATIVE-RELATED"/>
    <property type="match status" value="1"/>
</dbReference>
<evidence type="ECO:0000256" key="6">
    <source>
        <dbReference type="ARBA" id="ARBA00022676"/>
    </source>
</evidence>
<evidence type="ECO:0000256" key="12">
    <source>
        <dbReference type="ARBA" id="ARBA00023316"/>
    </source>
</evidence>
<comment type="pathway">
    <text evidence="1">Cell wall biogenesis; peptidoglycan biosynthesis.</text>
</comment>
<dbReference type="GO" id="GO:0008360">
    <property type="term" value="P:regulation of cell shape"/>
    <property type="evidence" value="ECO:0007669"/>
    <property type="project" value="UniProtKB-KW"/>
</dbReference>
<comment type="catalytic activity">
    <reaction evidence="14">
        <text>[GlcNAc-(1-&gt;4)-Mur2Ac(oyl-L-Ala-gamma-D-Glu-L-Lys-D-Ala-D-Ala)](n)-di-trans,octa-cis-undecaprenyl diphosphate + beta-D-GlcNAc-(1-&gt;4)-Mur2Ac(oyl-L-Ala-gamma-D-Glu-L-Lys-D-Ala-D-Ala)-di-trans,octa-cis-undecaprenyl diphosphate = [GlcNAc-(1-&gt;4)-Mur2Ac(oyl-L-Ala-gamma-D-Glu-L-Lys-D-Ala-D-Ala)](n+1)-di-trans,octa-cis-undecaprenyl diphosphate + di-trans,octa-cis-undecaprenyl diphosphate + H(+)</text>
        <dbReference type="Rhea" id="RHEA:23708"/>
        <dbReference type="Rhea" id="RHEA-COMP:9602"/>
        <dbReference type="Rhea" id="RHEA-COMP:9603"/>
        <dbReference type="ChEBI" id="CHEBI:15378"/>
        <dbReference type="ChEBI" id="CHEBI:58405"/>
        <dbReference type="ChEBI" id="CHEBI:60033"/>
        <dbReference type="ChEBI" id="CHEBI:78435"/>
        <dbReference type="EC" id="2.4.99.28"/>
    </reaction>
</comment>
<dbReference type="AlphaFoldDB" id="A0A7Y0E153"/>
<dbReference type="InterPro" id="IPR012338">
    <property type="entry name" value="Beta-lactam/transpept-like"/>
</dbReference>
<organism evidence="19 20">
    <name type="scientific">Pacificispira spongiicola</name>
    <dbReference type="NCBI Taxonomy" id="2729598"/>
    <lineage>
        <taxon>Bacteria</taxon>
        <taxon>Pseudomonadati</taxon>
        <taxon>Pseudomonadota</taxon>
        <taxon>Alphaproteobacteria</taxon>
        <taxon>Rhodospirillales</taxon>
        <taxon>Rhodospirillaceae</taxon>
        <taxon>Pacificispira</taxon>
    </lineage>
</organism>
<dbReference type="InterPro" id="IPR023346">
    <property type="entry name" value="Lysozyme-like_dom_sf"/>
</dbReference>
<dbReference type="GO" id="GO:0071555">
    <property type="term" value="P:cell wall organization"/>
    <property type="evidence" value="ECO:0007669"/>
    <property type="project" value="UniProtKB-KW"/>
</dbReference>
<dbReference type="EMBL" id="JABBNT010000003">
    <property type="protein sequence ID" value="NMM45334.1"/>
    <property type="molecule type" value="Genomic_DNA"/>
</dbReference>
<dbReference type="SUPFAM" id="SSF53955">
    <property type="entry name" value="Lysozyme-like"/>
    <property type="match status" value="1"/>
</dbReference>
<dbReference type="InterPro" id="IPR001460">
    <property type="entry name" value="PCN-bd_Tpept"/>
</dbReference>
<evidence type="ECO:0000256" key="9">
    <source>
        <dbReference type="ARBA" id="ARBA00022960"/>
    </source>
</evidence>
<evidence type="ECO:0000256" key="2">
    <source>
        <dbReference type="ARBA" id="ARBA00007090"/>
    </source>
</evidence>
<dbReference type="GO" id="GO:0030288">
    <property type="term" value="C:outer membrane-bounded periplasmic space"/>
    <property type="evidence" value="ECO:0007669"/>
    <property type="project" value="TreeGrafter"/>
</dbReference>
<keyword evidence="7" id="KW-0808">Transferase</keyword>
<comment type="similarity">
    <text evidence="2">In the C-terminal section; belongs to the transpeptidase family.</text>
</comment>
<keyword evidence="8" id="KW-0378">Hydrolase</keyword>
<keyword evidence="16" id="KW-1133">Transmembrane helix</keyword>
<gene>
    <name evidence="19" type="ORF">HH303_12645</name>
</gene>
<feature type="region of interest" description="Disordered" evidence="15">
    <location>
        <begin position="1"/>
        <end position="58"/>
    </location>
</feature>
<dbReference type="Gene3D" id="1.10.3810.10">
    <property type="entry name" value="Biosynthetic peptidoglycan transglycosylase-like"/>
    <property type="match status" value="1"/>
</dbReference>